<feature type="non-terminal residue" evidence="1">
    <location>
        <position position="1"/>
    </location>
</feature>
<gene>
    <name evidence="1" type="ORF">G5635_22990</name>
</gene>
<organism evidence="1">
    <name type="scientific">Enterobacter hormaechei</name>
    <dbReference type="NCBI Taxonomy" id="158836"/>
    <lineage>
        <taxon>Bacteria</taxon>
        <taxon>Pseudomonadati</taxon>
        <taxon>Pseudomonadota</taxon>
        <taxon>Gammaproteobacteria</taxon>
        <taxon>Enterobacterales</taxon>
        <taxon>Enterobacteriaceae</taxon>
        <taxon>Enterobacter</taxon>
        <taxon>Enterobacter cloacae complex</taxon>
    </lineage>
</organism>
<dbReference type="AlphaFoldDB" id="A0A6G4MVN9"/>
<dbReference type="EMBL" id="JAAJRM010000110">
    <property type="protein sequence ID" value="NGF45250.1"/>
    <property type="molecule type" value="Genomic_DNA"/>
</dbReference>
<accession>A0A6G4MVN9</accession>
<keyword evidence="1" id="KW-0808">Transferase</keyword>
<reference evidence="1" key="1">
    <citation type="submission" date="2020-02" db="EMBL/GenBank/DDBJ databases">
        <title>WGS of Carbapenem-Resistant Enterobacteriaceae.</title>
        <authorList>
            <person name="Tokajian S."/>
            <person name="El Chaar M."/>
            <person name="El Khoury M."/>
        </authorList>
    </citation>
    <scope>NUCLEOTIDE SEQUENCE</scope>
    <source>
        <strain evidence="1">EHM_71</strain>
    </source>
</reference>
<comment type="caution">
    <text evidence="1">The sequence shown here is derived from an EMBL/GenBank/DDBJ whole genome shotgun (WGS) entry which is preliminary data.</text>
</comment>
<sequence>TWAWRFKACLFDTTLKAAQDYDIFLRMVVAYGKPWKVKEATQILHVNHGEMRITSSPNKFSGYFQFYRKHKGKFDRASKKYQLFTLYQIRNKRMNWRTLLTLLSVRNSKRLADGLRGR</sequence>
<dbReference type="GO" id="GO:0016740">
    <property type="term" value="F:transferase activity"/>
    <property type="evidence" value="ECO:0007669"/>
    <property type="project" value="UniProtKB-KW"/>
</dbReference>
<evidence type="ECO:0000313" key="1">
    <source>
        <dbReference type="EMBL" id="NGF45250.1"/>
    </source>
</evidence>
<proteinExistence type="predicted"/>
<name>A0A6G4MVN9_9ENTR</name>
<protein>
    <submittedName>
        <fullName evidence="1">Colanic acid biosynthesis glycosyltransferase WcaA</fullName>
    </submittedName>
</protein>